<organism evidence="2">
    <name type="scientific">freshwater metagenome</name>
    <dbReference type="NCBI Taxonomy" id="449393"/>
    <lineage>
        <taxon>unclassified sequences</taxon>
        <taxon>metagenomes</taxon>
        <taxon>ecological metagenomes</taxon>
    </lineage>
</organism>
<reference evidence="2" key="1">
    <citation type="submission" date="2020-05" db="EMBL/GenBank/DDBJ databases">
        <authorList>
            <person name="Chiriac C."/>
            <person name="Salcher M."/>
            <person name="Ghai R."/>
            <person name="Kavagutti S V."/>
        </authorList>
    </citation>
    <scope>NUCLEOTIDE SEQUENCE</scope>
</reference>
<gene>
    <name evidence="2" type="ORF">UFOPK2761_00337</name>
</gene>
<accession>A0A6J6S1H1</accession>
<name>A0A6J6S1H1_9ZZZZ</name>
<evidence type="ECO:0000313" key="2">
    <source>
        <dbReference type="EMBL" id="CAB4728674.1"/>
    </source>
</evidence>
<sequence length="122" mass="13645">MSEAPATPEGLFARHPAGLAVWERVAQLAAALPGTEVRTSRSQVALRRRRAFAFVWRPGQYVRSDVPAVLSIALDRELDSARFKEVAHPGPRIWMHHLEVRDPAEVDDEVAGWLREAWARAG</sequence>
<feature type="domain" description="DUF5655" evidence="1">
    <location>
        <begin position="23"/>
        <end position="118"/>
    </location>
</feature>
<proteinExistence type="predicted"/>
<dbReference type="AlphaFoldDB" id="A0A6J6S1H1"/>
<dbReference type="Pfam" id="PF18899">
    <property type="entry name" value="DUF5655"/>
    <property type="match status" value="1"/>
</dbReference>
<dbReference type="EMBL" id="CAEZYQ010000002">
    <property type="protein sequence ID" value="CAB4728674.1"/>
    <property type="molecule type" value="Genomic_DNA"/>
</dbReference>
<evidence type="ECO:0000259" key="1">
    <source>
        <dbReference type="Pfam" id="PF18899"/>
    </source>
</evidence>
<dbReference type="InterPro" id="IPR043714">
    <property type="entry name" value="DUF5655"/>
</dbReference>
<protein>
    <submittedName>
        <fullName evidence="2">Unannotated protein</fullName>
    </submittedName>
</protein>